<dbReference type="InterPro" id="IPR008984">
    <property type="entry name" value="SMAD_FHA_dom_sf"/>
</dbReference>
<dbReference type="Proteomes" id="UP000182257">
    <property type="component" value="Unassembled WGS sequence"/>
</dbReference>
<dbReference type="EMBL" id="FNRF01000005">
    <property type="protein sequence ID" value="SEA83809.1"/>
    <property type="molecule type" value="Genomic_DNA"/>
</dbReference>
<accession>A0A1H4EG61</accession>
<protein>
    <submittedName>
        <fullName evidence="3">FHA domain-containing protein</fullName>
    </submittedName>
</protein>
<dbReference type="PROSITE" id="PS50089">
    <property type="entry name" value="ZF_RING_2"/>
    <property type="match status" value="1"/>
</dbReference>
<feature type="transmembrane region" description="Helical" evidence="1">
    <location>
        <begin position="645"/>
        <end position="665"/>
    </location>
</feature>
<proteinExistence type="predicted"/>
<dbReference type="CDD" id="cd00060">
    <property type="entry name" value="FHA"/>
    <property type="match status" value="1"/>
</dbReference>
<keyword evidence="1" id="KW-0812">Transmembrane</keyword>
<feature type="transmembrane region" description="Helical" evidence="1">
    <location>
        <begin position="583"/>
        <end position="610"/>
    </location>
</feature>
<evidence type="ECO:0000256" key="1">
    <source>
        <dbReference type="SAM" id="Phobius"/>
    </source>
</evidence>
<dbReference type="CDD" id="cd16448">
    <property type="entry name" value="RING-H2"/>
    <property type="match status" value="1"/>
</dbReference>
<dbReference type="AlphaFoldDB" id="A0A1H4EG61"/>
<feature type="domain" description="RING-type" evidence="2">
    <location>
        <begin position="429"/>
        <end position="465"/>
    </location>
</feature>
<sequence length="806" mass="92028">MKTVYKWLISTAVVFGLSACDEVQTPDIDEMLTSDESADNAGDALQISDIKFSDDNKEMYLSARLLHDIGDYDIMDSTHVVIKPHQQIQMLPGKFGDEIQPVITKIKNPSREVLKNMDLKLLIMVDLSLPQHQVDAELHAVRDINTLLGQQGVYIAFMQGENVSETYEASDYVIDHYFVHHDPSYTYLYRSILTKLDEFMDPQTTIGNAHRKVLVVMSGGKTYENDLPVDPQHFAIQQQLTNKTTELKNKLCAYYVNFSANTQSDNDLMALTEDTDDSNIMQFFCKDLGGIYQPTFNWQEMETDMMSDFNIDPAKYEITLENPDGKIYRGTLHKLEIGLYDKKTNDLVAKGTTTFTLGTIYNPVIIHDETMIQIITGGIVLLIIVFLLAWLILQFIEPFIRYQLFKRKHVISYSGSKMSVNGLEVAESCYLCKAPFETGDEIVVKCKHTMHKACWDENEYHCPEHGRHCKEGSHYYNKHNLLDGSNPLYLMKWVLVAIISAFVAWCVFINQDYAQSKSLIQSIHSFYHELTSTTDEKGSLSFVYGSYLSDLPAFGQTVGFMITFFLSFFTVRRRKWLLRLSEMVLRAFLAGLAGCLSCLFGCMVAVILHIETNTFLIDWIPWLLLSIVIMLAVTIKTRTPIRRTFFVASCSIALLSMLMWGFIFFNNTLNYRLSLLIGFIVYAVAIAICIARETPRSERYFLHVEGAIKEMDIALYKWLRNETDRVVTIGKSVDCSIQLSWDINGKAAPVQAEIKKYKNSLRLTALEEGVIVNNKPLEPGKETWLYHGKKFTIGNTTFTYIEKDIS</sequence>
<evidence type="ECO:0000259" key="2">
    <source>
        <dbReference type="PROSITE" id="PS50089"/>
    </source>
</evidence>
<feature type="transmembrane region" description="Helical" evidence="1">
    <location>
        <begin position="616"/>
        <end position="633"/>
    </location>
</feature>
<dbReference type="RefSeq" id="WP_074762017.1">
    <property type="nucleotide sequence ID" value="NZ_FNRF01000005.1"/>
</dbReference>
<organism evidence="3 4">
    <name type="scientific">Xylanibacter ruminicola</name>
    <name type="common">Prevotella ruminicola</name>
    <dbReference type="NCBI Taxonomy" id="839"/>
    <lineage>
        <taxon>Bacteria</taxon>
        <taxon>Pseudomonadati</taxon>
        <taxon>Bacteroidota</taxon>
        <taxon>Bacteroidia</taxon>
        <taxon>Bacteroidales</taxon>
        <taxon>Prevotellaceae</taxon>
        <taxon>Xylanibacter</taxon>
    </lineage>
</organism>
<reference evidence="3 4" key="1">
    <citation type="submission" date="2016-10" db="EMBL/GenBank/DDBJ databases">
        <authorList>
            <person name="de Groot N.N."/>
        </authorList>
    </citation>
    <scope>NUCLEOTIDE SEQUENCE [LARGE SCALE GENOMIC DNA]</scope>
    <source>
        <strain evidence="3 4">D31d</strain>
    </source>
</reference>
<evidence type="ECO:0000313" key="3">
    <source>
        <dbReference type="EMBL" id="SEA83809.1"/>
    </source>
</evidence>
<evidence type="ECO:0000313" key="4">
    <source>
        <dbReference type="Proteomes" id="UP000182257"/>
    </source>
</evidence>
<feature type="transmembrane region" description="Helical" evidence="1">
    <location>
        <begin position="488"/>
        <end position="510"/>
    </location>
</feature>
<dbReference type="PROSITE" id="PS51257">
    <property type="entry name" value="PROKAR_LIPOPROTEIN"/>
    <property type="match status" value="1"/>
</dbReference>
<dbReference type="SUPFAM" id="SSF49879">
    <property type="entry name" value="SMAD/FHA domain"/>
    <property type="match status" value="1"/>
</dbReference>
<dbReference type="Pfam" id="PF00498">
    <property type="entry name" value="FHA"/>
    <property type="match status" value="1"/>
</dbReference>
<dbReference type="Gene3D" id="2.60.200.20">
    <property type="match status" value="1"/>
</dbReference>
<keyword evidence="1" id="KW-1133">Transmembrane helix</keyword>
<feature type="transmembrane region" description="Helical" evidence="1">
    <location>
        <begin position="671"/>
        <end position="691"/>
    </location>
</feature>
<dbReference type="InterPro" id="IPR000253">
    <property type="entry name" value="FHA_dom"/>
</dbReference>
<dbReference type="InterPro" id="IPR001841">
    <property type="entry name" value="Znf_RING"/>
</dbReference>
<feature type="transmembrane region" description="Helical" evidence="1">
    <location>
        <begin position="553"/>
        <end position="571"/>
    </location>
</feature>
<gene>
    <name evidence="3" type="ORF">SAMN05216462_2791</name>
</gene>
<keyword evidence="1" id="KW-0472">Membrane</keyword>
<name>A0A1H4EG61_XYLRU</name>
<feature type="transmembrane region" description="Helical" evidence="1">
    <location>
        <begin position="371"/>
        <end position="393"/>
    </location>
</feature>